<dbReference type="Proteomes" id="UP000789901">
    <property type="component" value="Unassembled WGS sequence"/>
</dbReference>
<comment type="caution">
    <text evidence="1">The sequence shown here is derived from an EMBL/GenBank/DDBJ whole genome shotgun (WGS) entry which is preliminary data.</text>
</comment>
<sequence length="74" mass="8850">KPQLIRQIEGYIRILRNQKRNAPKEAEFIFEDKIKYFNRLKETAGASKEDDLSFFQSIYSDFNCDKKESNDEIK</sequence>
<keyword evidence="2" id="KW-1185">Reference proteome</keyword>
<protein>
    <submittedName>
        <fullName evidence="1">25351_t:CDS:1</fullName>
    </submittedName>
</protein>
<gene>
    <name evidence="1" type="ORF">GMARGA_LOCUS45668</name>
</gene>
<proteinExistence type="predicted"/>
<feature type="non-terminal residue" evidence="1">
    <location>
        <position position="74"/>
    </location>
</feature>
<organism evidence="1 2">
    <name type="scientific">Gigaspora margarita</name>
    <dbReference type="NCBI Taxonomy" id="4874"/>
    <lineage>
        <taxon>Eukaryota</taxon>
        <taxon>Fungi</taxon>
        <taxon>Fungi incertae sedis</taxon>
        <taxon>Mucoromycota</taxon>
        <taxon>Glomeromycotina</taxon>
        <taxon>Glomeromycetes</taxon>
        <taxon>Diversisporales</taxon>
        <taxon>Gigasporaceae</taxon>
        <taxon>Gigaspora</taxon>
    </lineage>
</organism>
<reference evidence="1 2" key="1">
    <citation type="submission" date="2021-06" db="EMBL/GenBank/DDBJ databases">
        <authorList>
            <person name="Kallberg Y."/>
            <person name="Tangrot J."/>
            <person name="Rosling A."/>
        </authorList>
    </citation>
    <scope>NUCLEOTIDE SEQUENCE [LARGE SCALE GENOMIC DNA]</scope>
    <source>
        <strain evidence="1 2">120-4 pot B 10/14</strain>
    </source>
</reference>
<evidence type="ECO:0000313" key="2">
    <source>
        <dbReference type="Proteomes" id="UP000789901"/>
    </source>
</evidence>
<accession>A0ABN7XNE0</accession>
<feature type="non-terminal residue" evidence="1">
    <location>
        <position position="1"/>
    </location>
</feature>
<evidence type="ECO:0000313" key="1">
    <source>
        <dbReference type="EMBL" id="CAG8856847.1"/>
    </source>
</evidence>
<name>A0ABN7XNE0_GIGMA</name>
<dbReference type="EMBL" id="CAJVQB010164536">
    <property type="protein sequence ID" value="CAG8856847.1"/>
    <property type="molecule type" value="Genomic_DNA"/>
</dbReference>